<dbReference type="Pfam" id="PF08002">
    <property type="entry name" value="DUF1697"/>
    <property type="match status" value="1"/>
</dbReference>
<keyword evidence="2" id="KW-1185">Reference proteome</keyword>
<protein>
    <recommendedName>
        <fullName evidence="3">DUF1697 domain-containing protein</fullName>
    </recommendedName>
</protein>
<dbReference type="SUPFAM" id="SSF160379">
    <property type="entry name" value="SP0830-like"/>
    <property type="match status" value="1"/>
</dbReference>
<comment type="caution">
    <text evidence="1">The sequence shown here is derived from an EMBL/GenBank/DDBJ whole genome shotgun (WGS) entry which is preliminary data.</text>
</comment>
<reference evidence="1" key="2">
    <citation type="submission" date="2020-09" db="EMBL/GenBank/DDBJ databases">
        <authorList>
            <person name="Sun Q."/>
            <person name="Kim S."/>
        </authorList>
    </citation>
    <scope>NUCLEOTIDE SEQUENCE</scope>
    <source>
        <strain evidence="1">KCTC 42650</strain>
    </source>
</reference>
<gene>
    <name evidence="1" type="ORF">GCM10017056_15270</name>
</gene>
<proteinExistence type="predicted"/>
<dbReference type="Proteomes" id="UP000626220">
    <property type="component" value="Unassembled WGS sequence"/>
</dbReference>
<dbReference type="PANTHER" id="PTHR36439">
    <property type="entry name" value="BLL4334 PROTEIN"/>
    <property type="match status" value="1"/>
</dbReference>
<dbReference type="Gene3D" id="3.30.70.1280">
    <property type="entry name" value="SP0830-like domains"/>
    <property type="match status" value="1"/>
</dbReference>
<dbReference type="RefSeq" id="WP_189679428.1">
    <property type="nucleotide sequence ID" value="NZ_BNCJ01000002.1"/>
</dbReference>
<accession>A0A8J3GVK6</accession>
<name>A0A8J3GVK6_9RHOB</name>
<dbReference type="EMBL" id="BNCJ01000002">
    <property type="protein sequence ID" value="GHF44269.1"/>
    <property type="molecule type" value="Genomic_DNA"/>
</dbReference>
<reference evidence="1" key="1">
    <citation type="journal article" date="2014" name="Int. J. Syst. Evol. Microbiol.">
        <title>Complete genome sequence of Corynebacterium casei LMG S-19264T (=DSM 44701T), isolated from a smear-ripened cheese.</title>
        <authorList>
            <consortium name="US DOE Joint Genome Institute (JGI-PGF)"/>
            <person name="Walter F."/>
            <person name="Albersmeier A."/>
            <person name="Kalinowski J."/>
            <person name="Ruckert C."/>
        </authorList>
    </citation>
    <scope>NUCLEOTIDE SEQUENCE</scope>
    <source>
        <strain evidence="1">KCTC 42650</strain>
    </source>
</reference>
<dbReference type="PANTHER" id="PTHR36439:SF1">
    <property type="entry name" value="DUF1697 DOMAIN-CONTAINING PROTEIN"/>
    <property type="match status" value="1"/>
</dbReference>
<evidence type="ECO:0000313" key="2">
    <source>
        <dbReference type="Proteomes" id="UP000626220"/>
    </source>
</evidence>
<dbReference type="PIRSF" id="PIRSF008502">
    <property type="entry name" value="UCP008502"/>
    <property type="match status" value="1"/>
</dbReference>
<dbReference type="AlphaFoldDB" id="A0A8J3GVK6"/>
<organism evidence="1 2">
    <name type="scientific">Seohaeicola zhoushanensis</name>
    <dbReference type="NCBI Taxonomy" id="1569283"/>
    <lineage>
        <taxon>Bacteria</taxon>
        <taxon>Pseudomonadati</taxon>
        <taxon>Pseudomonadota</taxon>
        <taxon>Alphaproteobacteria</taxon>
        <taxon>Rhodobacterales</taxon>
        <taxon>Roseobacteraceae</taxon>
        <taxon>Seohaeicola</taxon>
    </lineage>
</organism>
<sequence length="174" mass="18611">MSARHVALLRGINVGGANTLPMADLRATAETLGWQEPRTHIASGNLVFSATGTPKALATDLAKALHRRHGLDIALLVQTAAQFQATLAACPFAPEDARHAHVFWLLGPPRLDQPLCDSLRAESETLTLGHSAAYLDAPEGIGRSRLAARMERVLGTRLTGRNLRTARAISALLD</sequence>
<evidence type="ECO:0008006" key="3">
    <source>
        <dbReference type="Google" id="ProtNLM"/>
    </source>
</evidence>
<dbReference type="InterPro" id="IPR012545">
    <property type="entry name" value="DUF1697"/>
</dbReference>
<evidence type="ECO:0000313" key="1">
    <source>
        <dbReference type="EMBL" id="GHF44269.1"/>
    </source>
</evidence>